<reference evidence="4" key="1">
    <citation type="submission" date="2016-06" db="UniProtKB">
        <authorList>
            <consortium name="WormBaseParasite"/>
        </authorList>
    </citation>
    <scope>IDENTIFICATION</scope>
</reference>
<keyword evidence="3" id="KW-1185">Reference proteome</keyword>
<feature type="chain" id="PRO_5044553131" evidence="1">
    <location>
        <begin position="25"/>
        <end position="90"/>
    </location>
</feature>
<keyword evidence="1" id="KW-0732">Signal</keyword>
<gene>
    <name evidence="2" type="ORF">TCNE_LOCUS6807</name>
</gene>
<dbReference type="Proteomes" id="UP000050794">
    <property type="component" value="Unassembled WGS sequence"/>
</dbReference>
<accession>A0A183UE81</accession>
<dbReference type="AlphaFoldDB" id="A0A183UE81"/>
<dbReference type="WBParaSite" id="TCNE_0000680101-mRNA-1">
    <property type="protein sequence ID" value="TCNE_0000680101-mRNA-1"/>
    <property type="gene ID" value="TCNE_0000680101"/>
</dbReference>
<proteinExistence type="predicted"/>
<reference evidence="2 3" key="2">
    <citation type="submission" date="2018-11" db="EMBL/GenBank/DDBJ databases">
        <authorList>
            <consortium name="Pathogen Informatics"/>
        </authorList>
    </citation>
    <scope>NUCLEOTIDE SEQUENCE [LARGE SCALE GENOMIC DNA]</scope>
</reference>
<evidence type="ECO:0000313" key="2">
    <source>
        <dbReference type="EMBL" id="VDM38128.1"/>
    </source>
</evidence>
<protein>
    <submittedName>
        <fullName evidence="4">Secreted protein</fullName>
    </submittedName>
</protein>
<sequence>MGWSAPNAVQWLSFLGFVIAVVSASDVAAAAATAAAATATTATAAATAATSPSVILESCLAHSVTRFFTNRSPLFAPAKLVHPRKISQSS</sequence>
<evidence type="ECO:0000313" key="4">
    <source>
        <dbReference type="WBParaSite" id="TCNE_0000680101-mRNA-1"/>
    </source>
</evidence>
<evidence type="ECO:0000256" key="1">
    <source>
        <dbReference type="SAM" id="SignalP"/>
    </source>
</evidence>
<feature type="signal peptide" evidence="1">
    <location>
        <begin position="1"/>
        <end position="24"/>
    </location>
</feature>
<evidence type="ECO:0000313" key="3">
    <source>
        <dbReference type="Proteomes" id="UP000050794"/>
    </source>
</evidence>
<name>A0A183UE81_TOXCA</name>
<organism evidence="3 4">
    <name type="scientific">Toxocara canis</name>
    <name type="common">Canine roundworm</name>
    <dbReference type="NCBI Taxonomy" id="6265"/>
    <lineage>
        <taxon>Eukaryota</taxon>
        <taxon>Metazoa</taxon>
        <taxon>Ecdysozoa</taxon>
        <taxon>Nematoda</taxon>
        <taxon>Chromadorea</taxon>
        <taxon>Rhabditida</taxon>
        <taxon>Spirurina</taxon>
        <taxon>Ascaridomorpha</taxon>
        <taxon>Ascaridoidea</taxon>
        <taxon>Toxocaridae</taxon>
        <taxon>Toxocara</taxon>
    </lineage>
</organism>
<dbReference type="EMBL" id="UYWY01019558">
    <property type="protein sequence ID" value="VDM38128.1"/>
    <property type="molecule type" value="Genomic_DNA"/>
</dbReference>